<comment type="caution">
    <text evidence="3">The sequence shown here is derived from an EMBL/GenBank/DDBJ whole genome shotgun (WGS) entry which is preliminary data.</text>
</comment>
<dbReference type="RefSeq" id="WP_012229085.1">
    <property type="nucleotide sequence ID" value="NZ_HG422565.1"/>
</dbReference>
<dbReference type="STRING" id="1229780.BN381_460004"/>
<dbReference type="PANTHER" id="PTHR30349:SF64">
    <property type="entry name" value="PROPHAGE INTEGRASE INTD-RELATED"/>
    <property type="match status" value="1"/>
</dbReference>
<dbReference type="PANTHER" id="PTHR30349">
    <property type="entry name" value="PHAGE INTEGRASE-RELATED"/>
    <property type="match status" value="1"/>
</dbReference>
<accession>R4Z274</accession>
<dbReference type="SUPFAM" id="SSF56349">
    <property type="entry name" value="DNA breaking-rejoining enzymes"/>
    <property type="match status" value="1"/>
</dbReference>
<keyword evidence="4" id="KW-1185">Reference proteome</keyword>
<dbReference type="GO" id="GO:0003677">
    <property type="term" value="F:DNA binding"/>
    <property type="evidence" value="ECO:0007669"/>
    <property type="project" value="InterPro"/>
</dbReference>
<dbReference type="GO" id="GO:0006310">
    <property type="term" value="P:DNA recombination"/>
    <property type="evidence" value="ECO:0007669"/>
    <property type="project" value="UniProtKB-KW"/>
</dbReference>
<dbReference type="AlphaFoldDB" id="R4Z274"/>
<dbReference type="eggNOG" id="COG0582">
    <property type="taxonomic scope" value="Bacteria"/>
</dbReference>
<proteinExistence type="predicted"/>
<dbReference type="EMBL" id="CANL01000041">
    <property type="protein sequence ID" value="CCM64793.1"/>
    <property type="molecule type" value="Genomic_DNA"/>
</dbReference>
<dbReference type="Proteomes" id="UP000018291">
    <property type="component" value="Unassembled WGS sequence"/>
</dbReference>
<name>R4Z274_9ACTN</name>
<dbReference type="InterPro" id="IPR013762">
    <property type="entry name" value="Integrase-like_cat_sf"/>
</dbReference>
<gene>
    <name evidence="3" type="ORF">BN381_460004</name>
</gene>
<dbReference type="Pfam" id="PF00589">
    <property type="entry name" value="Phage_integrase"/>
    <property type="match status" value="1"/>
</dbReference>
<dbReference type="HOGENOM" id="CLU_027562_10_0_11"/>
<keyword evidence="1" id="KW-0233">DNA recombination</keyword>
<evidence type="ECO:0000259" key="2">
    <source>
        <dbReference type="PROSITE" id="PS51898"/>
    </source>
</evidence>
<dbReference type="GO" id="GO:0015074">
    <property type="term" value="P:DNA integration"/>
    <property type="evidence" value="ECO:0007669"/>
    <property type="project" value="InterPro"/>
</dbReference>
<reference evidence="3 4" key="1">
    <citation type="journal article" date="2013" name="ISME J.">
        <title>Metabolic model for the filamentous 'Candidatus Microthrix parvicella' based on genomic and metagenomic analyses.</title>
        <authorList>
            <person name="Jon McIlroy S."/>
            <person name="Kristiansen R."/>
            <person name="Albertsen M."/>
            <person name="Michael Karst S."/>
            <person name="Rossetti S."/>
            <person name="Lund Nielsen J."/>
            <person name="Tandoi V."/>
            <person name="James Seviour R."/>
            <person name="Nielsen P.H."/>
        </authorList>
    </citation>
    <scope>NUCLEOTIDE SEQUENCE [LARGE SCALE GENOMIC DNA]</scope>
    <source>
        <strain evidence="3 4">RN1</strain>
    </source>
</reference>
<evidence type="ECO:0000313" key="3">
    <source>
        <dbReference type="EMBL" id="CCM64793.1"/>
    </source>
</evidence>
<organism evidence="3 4">
    <name type="scientific">Candidatus Neomicrothrix parvicella RN1</name>
    <dbReference type="NCBI Taxonomy" id="1229780"/>
    <lineage>
        <taxon>Bacteria</taxon>
        <taxon>Bacillati</taxon>
        <taxon>Actinomycetota</taxon>
        <taxon>Acidimicrobiia</taxon>
        <taxon>Acidimicrobiales</taxon>
        <taxon>Microthrixaceae</taxon>
        <taxon>Candidatus Neomicrothrix</taxon>
    </lineage>
</organism>
<dbReference type="InterPro" id="IPR011010">
    <property type="entry name" value="DNA_brk_join_enz"/>
</dbReference>
<feature type="domain" description="Tyr recombinase" evidence="2">
    <location>
        <begin position="102"/>
        <end position="299"/>
    </location>
</feature>
<evidence type="ECO:0000256" key="1">
    <source>
        <dbReference type="ARBA" id="ARBA00023172"/>
    </source>
</evidence>
<evidence type="ECO:0000313" key="4">
    <source>
        <dbReference type="Proteomes" id="UP000018291"/>
    </source>
</evidence>
<sequence>MSALSDTADEYLELRRSFGHDLAEAHRLLPRFVAYLDSVGEPTVTVAAALSWAQAPDVSPTSTVWPRRMRVARGFARHMAALDGRTEVPPPGLIPNHHQRWRQPFIYSPENIAALMAEARQGRFPLPAATRETVIGLLAATGMRIGEVIRLNRDDIAWDEGVLTINATKFGKSRNIPLLGSTTVALANYADIRDRLCLEASSSSFFVSMRGTRLLYQPFQQAFRRICDISGVGAGSSIRPRIHDVRHTFAVRTLLRWYREGADVEALLPTLSVYLGHNDPRSTYWYLSAAPELLALAATRLDLSREVLSR</sequence>
<dbReference type="OrthoDB" id="5464621at2"/>
<protein>
    <submittedName>
        <fullName evidence="3">Putative phage integrase family protein</fullName>
    </submittedName>
</protein>
<dbReference type="InterPro" id="IPR050090">
    <property type="entry name" value="Tyrosine_recombinase_XerCD"/>
</dbReference>
<dbReference type="Gene3D" id="1.10.443.10">
    <property type="entry name" value="Intergrase catalytic core"/>
    <property type="match status" value="1"/>
</dbReference>
<dbReference type="InterPro" id="IPR002104">
    <property type="entry name" value="Integrase_catalytic"/>
</dbReference>
<dbReference type="PROSITE" id="PS51898">
    <property type="entry name" value="TYR_RECOMBINASE"/>
    <property type="match status" value="1"/>
</dbReference>